<reference evidence="1" key="2">
    <citation type="submission" date="2020-11" db="EMBL/GenBank/DDBJ databases">
        <authorList>
            <person name="McCartney M.A."/>
            <person name="Auch B."/>
            <person name="Kono T."/>
            <person name="Mallez S."/>
            <person name="Becker A."/>
            <person name="Gohl D.M."/>
            <person name="Silverstein K.A.T."/>
            <person name="Koren S."/>
            <person name="Bechman K.B."/>
            <person name="Herman A."/>
            <person name="Abrahante J.E."/>
            <person name="Garbe J."/>
        </authorList>
    </citation>
    <scope>NUCLEOTIDE SEQUENCE</scope>
    <source>
        <strain evidence="1">Duluth1</strain>
        <tissue evidence="1">Whole animal</tissue>
    </source>
</reference>
<comment type="caution">
    <text evidence="1">The sequence shown here is derived from an EMBL/GenBank/DDBJ whole genome shotgun (WGS) entry which is preliminary data.</text>
</comment>
<evidence type="ECO:0000313" key="2">
    <source>
        <dbReference type="Proteomes" id="UP000828390"/>
    </source>
</evidence>
<gene>
    <name evidence="1" type="ORF">DPMN_138564</name>
</gene>
<name>A0A9D4G427_DREPO</name>
<dbReference type="AlphaFoldDB" id="A0A9D4G427"/>
<protein>
    <submittedName>
        <fullName evidence="1">Uncharacterized protein</fullName>
    </submittedName>
</protein>
<sequence length="142" mass="16397">MLNPTGCLTFNDYAENVFVPYLERTSGTLHRVDVVWDEYIADNLKESTRSTRGKEVRRRVLPDSRIPKNWESYLRIDENKTELFMYLADKCTEIPPEQIISTKGQDIVSNQQYELTNTLAPCSHEEADTRAILHVSDSASER</sequence>
<dbReference type="Proteomes" id="UP000828390">
    <property type="component" value="Unassembled WGS sequence"/>
</dbReference>
<evidence type="ECO:0000313" key="1">
    <source>
        <dbReference type="EMBL" id="KAH3810175.1"/>
    </source>
</evidence>
<organism evidence="1 2">
    <name type="scientific">Dreissena polymorpha</name>
    <name type="common">Zebra mussel</name>
    <name type="synonym">Mytilus polymorpha</name>
    <dbReference type="NCBI Taxonomy" id="45954"/>
    <lineage>
        <taxon>Eukaryota</taxon>
        <taxon>Metazoa</taxon>
        <taxon>Spiralia</taxon>
        <taxon>Lophotrochozoa</taxon>
        <taxon>Mollusca</taxon>
        <taxon>Bivalvia</taxon>
        <taxon>Autobranchia</taxon>
        <taxon>Heteroconchia</taxon>
        <taxon>Euheterodonta</taxon>
        <taxon>Imparidentia</taxon>
        <taxon>Neoheterodontei</taxon>
        <taxon>Myida</taxon>
        <taxon>Dreissenoidea</taxon>
        <taxon>Dreissenidae</taxon>
        <taxon>Dreissena</taxon>
    </lineage>
</organism>
<accession>A0A9D4G427</accession>
<dbReference type="EMBL" id="JAIWYP010000006">
    <property type="protein sequence ID" value="KAH3810175.1"/>
    <property type="molecule type" value="Genomic_DNA"/>
</dbReference>
<proteinExistence type="predicted"/>
<reference evidence="1" key="1">
    <citation type="journal article" date="2019" name="bioRxiv">
        <title>The Genome of the Zebra Mussel, Dreissena polymorpha: A Resource for Invasive Species Research.</title>
        <authorList>
            <person name="McCartney M.A."/>
            <person name="Auch B."/>
            <person name="Kono T."/>
            <person name="Mallez S."/>
            <person name="Zhang Y."/>
            <person name="Obille A."/>
            <person name="Becker A."/>
            <person name="Abrahante J.E."/>
            <person name="Garbe J."/>
            <person name="Badalamenti J.P."/>
            <person name="Herman A."/>
            <person name="Mangelson H."/>
            <person name="Liachko I."/>
            <person name="Sullivan S."/>
            <person name="Sone E.D."/>
            <person name="Koren S."/>
            <person name="Silverstein K.A.T."/>
            <person name="Beckman K.B."/>
            <person name="Gohl D.M."/>
        </authorList>
    </citation>
    <scope>NUCLEOTIDE SEQUENCE</scope>
    <source>
        <strain evidence="1">Duluth1</strain>
        <tissue evidence="1">Whole animal</tissue>
    </source>
</reference>
<keyword evidence="2" id="KW-1185">Reference proteome</keyword>